<keyword evidence="3" id="KW-1185">Reference proteome</keyword>
<feature type="compositionally biased region" description="Basic and acidic residues" evidence="1">
    <location>
        <begin position="146"/>
        <end position="155"/>
    </location>
</feature>
<feature type="compositionally biased region" description="Polar residues" evidence="1">
    <location>
        <begin position="20"/>
        <end position="73"/>
    </location>
</feature>
<sequence>MHNAYDQHRRPFGPLVDPKANQQSPCQTNRTSAGDATACTNVSFDDSPTSPRSQPHQSVSDEQQLVTGATSKSDIMMVAPRKACHSNHNTSKITATPGANPAMLSVSSEAEPRSPFGARLSPLSPPSEELSPRWRSRRRSSYAHETMQDKNRDVDIEGSGSEDDLDIPECARDEEYCPSPNQGHGSGDDSDDEQYCHKRRKASGSPYSSVRGIPTSARDSRRRKRSTRAVAHSSRERDTSALGLFSRASSHARSVPSDASAFLAQFHEWQLENVSMKRITENGKTTLQFVGGLEMSRMYLTSQGVL</sequence>
<accession>A0A8H6D8T5</accession>
<feature type="compositionally biased region" description="Low complexity" evidence="1">
    <location>
        <begin position="119"/>
        <end position="129"/>
    </location>
</feature>
<proteinExistence type="predicted"/>
<organism evidence="2 3">
    <name type="scientific">Fusarium mundagurra</name>
    <dbReference type="NCBI Taxonomy" id="1567541"/>
    <lineage>
        <taxon>Eukaryota</taxon>
        <taxon>Fungi</taxon>
        <taxon>Dikarya</taxon>
        <taxon>Ascomycota</taxon>
        <taxon>Pezizomycotina</taxon>
        <taxon>Sordariomycetes</taxon>
        <taxon>Hypocreomycetidae</taxon>
        <taxon>Hypocreales</taxon>
        <taxon>Nectriaceae</taxon>
        <taxon>Fusarium</taxon>
        <taxon>Fusarium fujikuroi species complex</taxon>
    </lineage>
</organism>
<evidence type="ECO:0000313" key="3">
    <source>
        <dbReference type="Proteomes" id="UP000544331"/>
    </source>
</evidence>
<comment type="caution">
    <text evidence="2">The sequence shown here is derived from an EMBL/GenBank/DDBJ whole genome shotgun (WGS) entry which is preliminary data.</text>
</comment>
<name>A0A8H6D8T5_9HYPO</name>
<reference evidence="2 3" key="1">
    <citation type="submission" date="2020-05" db="EMBL/GenBank/DDBJ databases">
        <title>Identification and distribution of gene clusters putatively required for synthesis of sphingolipid metabolism inhibitors in phylogenetically diverse species of the filamentous fungus Fusarium.</title>
        <authorList>
            <person name="Kim H.-S."/>
            <person name="Busman M."/>
            <person name="Brown D.W."/>
            <person name="Divon H."/>
            <person name="Uhlig S."/>
            <person name="Proctor R.H."/>
        </authorList>
    </citation>
    <scope>NUCLEOTIDE SEQUENCE [LARGE SCALE GENOMIC DNA]</scope>
    <source>
        <strain evidence="2 3">NRRL 66235</strain>
    </source>
</reference>
<gene>
    <name evidence="2" type="ORF">FMUND_11003</name>
</gene>
<dbReference type="Proteomes" id="UP000544331">
    <property type="component" value="Unassembled WGS sequence"/>
</dbReference>
<evidence type="ECO:0000313" key="2">
    <source>
        <dbReference type="EMBL" id="KAF5707595.1"/>
    </source>
</evidence>
<protein>
    <submittedName>
        <fullName evidence="2">Uncharacterized protein</fullName>
    </submittedName>
</protein>
<dbReference type="AlphaFoldDB" id="A0A8H6D8T5"/>
<dbReference type="EMBL" id="JAAOAN010000415">
    <property type="protein sequence ID" value="KAF5707595.1"/>
    <property type="molecule type" value="Genomic_DNA"/>
</dbReference>
<dbReference type="OrthoDB" id="5095449at2759"/>
<feature type="region of interest" description="Disordered" evidence="1">
    <location>
        <begin position="1"/>
        <end position="238"/>
    </location>
</feature>
<evidence type="ECO:0000256" key="1">
    <source>
        <dbReference type="SAM" id="MobiDB-lite"/>
    </source>
</evidence>